<comment type="catalytic activity">
    <reaction evidence="9">
        <text>4-amino-4-deoxychorismate = 4-aminobenzoate + pyruvate + H(+)</text>
        <dbReference type="Rhea" id="RHEA:16201"/>
        <dbReference type="ChEBI" id="CHEBI:15361"/>
        <dbReference type="ChEBI" id="CHEBI:15378"/>
        <dbReference type="ChEBI" id="CHEBI:17836"/>
        <dbReference type="ChEBI" id="CHEBI:58406"/>
        <dbReference type="EC" id="4.1.3.38"/>
    </reaction>
</comment>
<evidence type="ECO:0000313" key="11">
    <source>
        <dbReference type="EMBL" id="SEH95502.1"/>
    </source>
</evidence>
<organism evidence="11 12">
    <name type="scientific">Rheinheimera pacifica</name>
    <dbReference type="NCBI Taxonomy" id="173990"/>
    <lineage>
        <taxon>Bacteria</taxon>
        <taxon>Pseudomonadati</taxon>
        <taxon>Pseudomonadota</taxon>
        <taxon>Gammaproteobacteria</taxon>
        <taxon>Chromatiales</taxon>
        <taxon>Chromatiaceae</taxon>
        <taxon>Rheinheimera</taxon>
    </lineage>
</organism>
<dbReference type="GO" id="GO:0008153">
    <property type="term" value="P:4-aminobenzoate biosynthetic process"/>
    <property type="evidence" value="ECO:0007669"/>
    <property type="project" value="UniProtKB-UniRule"/>
</dbReference>
<dbReference type="EMBL" id="FNXF01000008">
    <property type="protein sequence ID" value="SEH95502.1"/>
    <property type="molecule type" value="Genomic_DNA"/>
</dbReference>
<dbReference type="STRING" id="173990.SAMN05660691_02410"/>
<dbReference type="InterPro" id="IPR043132">
    <property type="entry name" value="BCAT-like_C"/>
</dbReference>
<dbReference type="InterPro" id="IPR050571">
    <property type="entry name" value="Class-IV_PLP-Dep_Aminotrnsfr"/>
</dbReference>
<dbReference type="PANTHER" id="PTHR42743:SF2">
    <property type="entry name" value="AMINODEOXYCHORISMATE LYASE"/>
    <property type="match status" value="1"/>
</dbReference>
<keyword evidence="5" id="KW-0289">Folate biosynthesis</keyword>
<dbReference type="Proteomes" id="UP000199371">
    <property type="component" value="Unassembled WGS sequence"/>
</dbReference>
<comment type="subunit">
    <text evidence="3">Homodimer.</text>
</comment>
<dbReference type="InterPro" id="IPR036038">
    <property type="entry name" value="Aminotransferase-like"/>
</dbReference>
<evidence type="ECO:0000256" key="10">
    <source>
        <dbReference type="NCBIfam" id="TIGR03461"/>
    </source>
</evidence>
<dbReference type="GO" id="GO:0046656">
    <property type="term" value="P:folic acid biosynthetic process"/>
    <property type="evidence" value="ECO:0007669"/>
    <property type="project" value="UniProtKB-KW"/>
</dbReference>
<evidence type="ECO:0000256" key="1">
    <source>
        <dbReference type="ARBA" id="ARBA00001933"/>
    </source>
</evidence>
<evidence type="ECO:0000256" key="5">
    <source>
        <dbReference type="ARBA" id="ARBA00022909"/>
    </source>
</evidence>
<dbReference type="NCBIfam" id="TIGR03461">
    <property type="entry name" value="pabC_Proteo"/>
    <property type="match status" value="1"/>
</dbReference>
<dbReference type="NCBIfam" id="NF004761">
    <property type="entry name" value="PRK06092.1"/>
    <property type="match status" value="1"/>
</dbReference>
<evidence type="ECO:0000313" key="12">
    <source>
        <dbReference type="Proteomes" id="UP000199371"/>
    </source>
</evidence>
<name>A0A1H6M2Q1_9GAMM</name>
<comment type="cofactor">
    <cofactor evidence="1">
        <name>pyridoxal 5'-phosphate</name>
        <dbReference type="ChEBI" id="CHEBI:597326"/>
    </cofactor>
</comment>
<dbReference type="GO" id="GO:0008696">
    <property type="term" value="F:4-amino-4-deoxychorismate lyase activity"/>
    <property type="evidence" value="ECO:0007669"/>
    <property type="project" value="UniProtKB-UniRule"/>
</dbReference>
<comment type="pathway">
    <text evidence="7">Cofactor biosynthesis; tetrahydrofolate biosynthesis; 4-aminobenzoate from chorismate: step 2/2.</text>
</comment>
<dbReference type="PANTHER" id="PTHR42743">
    <property type="entry name" value="AMINO-ACID AMINOTRANSFERASE"/>
    <property type="match status" value="1"/>
</dbReference>
<evidence type="ECO:0000256" key="2">
    <source>
        <dbReference type="ARBA" id="ARBA00009320"/>
    </source>
</evidence>
<gene>
    <name evidence="11" type="ORF">SAMN05660691_02410</name>
</gene>
<keyword evidence="4" id="KW-0663">Pyridoxal phosphate</keyword>
<protein>
    <recommendedName>
        <fullName evidence="8 10">Aminodeoxychorismate lyase</fullName>
        <ecNumber evidence="8 10">4.1.3.38</ecNumber>
    </recommendedName>
</protein>
<dbReference type="InterPro" id="IPR043131">
    <property type="entry name" value="BCAT-like_N"/>
</dbReference>
<dbReference type="SUPFAM" id="SSF56752">
    <property type="entry name" value="D-aminoacid aminotransferase-like PLP-dependent enzymes"/>
    <property type="match status" value="1"/>
</dbReference>
<reference evidence="12" key="1">
    <citation type="submission" date="2016-10" db="EMBL/GenBank/DDBJ databases">
        <authorList>
            <person name="Varghese N."/>
            <person name="Submissions S."/>
        </authorList>
    </citation>
    <scope>NUCLEOTIDE SEQUENCE [LARGE SCALE GENOMIC DNA]</scope>
    <source>
        <strain evidence="12">DSM 17616</strain>
    </source>
</reference>
<evidence type="ECO:0000256" key="3">
    <source>
        <dbReference type="ARBA" id="ARBA00011738"/>
    </source>
</evidence>
<dbReference type="Gene3D" id="3.30.470.10">
    <property type="match status" value="1"/>
</dbReference>
<evidence type="ECO:0000256" key="9">
    <source>
        <dbReference type="ARBA" id="ARBA00049529"/>
    </source>
</evidence>
<evidence type="ECO:0000256" key="7">
    <source>
        <dbReference type="ARBA" id="ARBA00035633"/>
    </source>
</evidence>
<dbReference type="AlphaFoldDB" id="A0A1H6M2Q1"/>
<comment type="similarity">
    <text evidence="2">Belongs to the class-IV pyridoxal-phosphate-dependent aminotransferase family.</text>
</comment>
<sequence>MTFPVVAMQTLISAKDRSFNYGDGIFTTMQVRCGSIQLWPLHLQRLQRSAAQLGFGAIDWQRVQQQAQAAITAPEQVIKLLVSRGEGGRGYAAADVGTPGIYISASPMPDYRLAQQQGISLGIATLKLAVQPLLAGLKHNNRLEQVLLKQELASMDVDDLLVLDQQGFITEVSAANVFLHRDGSWHTPELKRAGVAGVMRQHILQQADIARVNWGITELASVDAIFICNALMGIVPVHSIAGRALSVSTVQQFSKQVLC</sequence>
<proteinExistence type="inferred from homology"/>
<dbReference type="GO" id="GO:0030170">
    <property type="term" value="F:pyridoxal phosphate binding"/>
    <property type="evidence" value="ECO:0007669"/>
    <property type="project" value="InterPro"/>
</dbReference>
<accession>A0A1H6M2Q1</accession>
<evidence type="ECO:0000256" key="4">
    <source>
        <dbReference type="ARBA" id="ARBA00022898"/>
    </source>
</evidence>
<dbReference type="GO" id="GO:0005829">
    <property type="term" value="C:cytosol"/>
    <property type="evidence" value="ECO:0007669"/>
    <property type="project" value="TreeGrafter"/>
</dbReference>
<dbReference type="Pfam" id="PF01063">
    <property type="entry name" value="Aminotran_4"/>
    <property type="match status" value="1"/>
</dbReference>
<evidence type="ECO:0000256" key="8">
    <source>
        <dbReference type="ARBA" id="ARBA00035676"/>
    </source>
</evidence>
<keyword evidence="6 11" id="KW-0456">Lyase</keyword>
<evidence type="ECO:0000256" key="6">
    <source>
        <dbReference type="ARBA" id="ARBA00023239"/>
    </source>
</evidence>
<dbReference type="InterPro" id="IPR001544">
    <property type="entry name" value="Aminotrans_IV"/>
</dbReference>
<keyword evidence="12" id="KW-1185">Reference proteome</keyword>
<dbReference type="Gene3D" id="3.20.10.10">
    <property type="entry name" value="D-amino Acid Aminotransferase, subunit A, domain 2"/>
    <property type="match status" value="1"/>
</dbReference>
<dbReference type="EC" id="4.1.3.38" evidence="8 10"/>
<dbReference type="InterPro" id="IPR017824">
    <property type="entry name" value="Aminodeoxychorismate_lyase_IV"/>
</dbReference>